<dbReference type="AlphaFoldDB" id="A0A3P3XHC6"/>
<dbReference type="EC" id="3.4.13.-" evidence="2"/>
<dbReference type="EMBL" id="FWDM01000014">
    <property type="protein sequence ID" value="SLM11774.1"/>
    <property type="molecule type" value="Genomic_DNA"/>
</dbReference>
<dbReference type="Pfam" id="PF00557">
    <property type="entry name" value="Peptidase_M24"/>
    <property type="match status" value="1"/>
</dbReference>
<protein>
    <submittedName>
        <fullName evidence="2">Putative dipeptidase YkvY</fullName>
        <ecNumber evidence="2">3.4.13.-</ecNumber>
    </submittedName>
</protein>
<dbReference type="SUPFAM" id="SSF55920">
    <property type="entry name" value="Creatinase/aminopeptidase"/>
    <property type="match status" value="1"/>
</dbReference>
<dbReference type="PANTHER" id="PTHR46112">
    <property type="entry name" value="AMINOPEPTIDASE"/>
    <property type="match status" value="1"/>
</dbReference>
<gene>
    <name evidence="2" type="ORF">SPIROBIBN47_210069</name>
</gene>
<feature type="domain" description="Peptidase M24" evidence="1">
    <location>
        <begin position="143"/>
        <end position="355"/>
    </location>
</feature>
<dbReference type="GO" id="GO:0016805">
    <property type="term" value="F:dipeptidase activity"/>
    <property type="evidence" value="ECO:0007669"/>
    <property type="project" value="UniProtKB-KW"/>
</dbReference>
<keyword evidence="2" id="KW-0645">Protease</keyword>
<keyword evidence="2" id="KW-0378">Hydrolase</keyword>
<dbReference type="InterPro" id="IPR029149">
    <property type="entry name" value="Creatin/AminoP/Spt16_N"/>
</dbReference>
<keyword evidence="2" id="KW-0224">Dipeptidase</keyword>
<dbReference type="InterPro" id="IPR036005">
    <property type="entry name" value="Creatinase/aminopeptidase-like"/>
</dbReference>
<dbReference type="InterPro" id="IPR000994">
    <property type="entry name" value="Pept_M24"/>
</dbReference>
<dbReference type="Gene3D" id="3.40.350.10">
    <property type="entry name" value="Creatinase/prolidase N-terminal domain"/>
    <property type="match status" value="1"/>
</dbReference>
<dbReference type="SUPFAM" id="SSF53092">
    <property type="entry name" value="Creatinase/prolidase N-terminal domain"/>
    <property type="match status" value="1"/>
</dbReference>
<sequence>MCRLPENVLMLSGHWPLCGDAVLVFPAEGNMVCIVPETQVEEVSAEIWDAQILAYAHGRHDSPDQEREIERCLIDLANKNSWKTIGYEGTFEGIAAPGNVAEPRVPSKRFEQLLKSATSKATFIDAQELLDLLRKTKTAWEIEKIRLANEIANIGFEVFFEMVDAGRSAIELAAAVEQAIMVKGTGYKKARRVRAFAQVAVGKDETLAGWRPFEVTTNRKLQKGELAILELAVVADGYWADRTRVRVAGSASPELQRLSDIVKQAQDAAISAIYPGVCASKIDKQARGIISKNGLENEFVHITGHGVGFRYHEGYPILAPGSSQALLPNAIVTVEPGVYLPDFGGIRIEDDIVVTSEGPEILAPFSRQLS</sequence>
<name>A0A3P3XHC6_9SPIR</name>
<evidence type="ECO:0000313" key="2">
    <source>
        <dbReference type="EMBL" id="SLM11774.1"/>
    </source>
</evidence>
<organism evidence="2">
    <name type="scientific">uncultured spirochete</name>
    <dbReference type="NCBI Taxonomy" id="156406"/>
    <lineage>
        <taxon>Bacteria</taxon>
        <taxon>Pseudomonadati</taxon>
        <taxon>Spirochaetota</taxon>
        <taxon>Spirochaetia</taxon>
        <taxon>Spirochaetales</taxon>
        <taxon>environmental samples</taxon>
    </lineage>
</organism>
<dbReference type="PANTHER" id="PTHR46112:SF2">
    <property type="entry name" value="XAA-PRO AMINOPEPTIDASE P-RELATED"/>
    <property type="match status" value="1"/>
</dbReference>
<proteinExistence type="predicted"/>
<dbReference type="InterPro" id="IPR050659">
    <property type="entry name" value="Peptidase_M24B"/>
</dbReference>
<evidence type="ECO:0000259" key="1">
    <source>
        <dbReference type="Pfam" id="PF00557"/>
    </source>
</evidence>
<accession>A0A3P3XHC6</accession>
<dbReference type="Gene3D" id="3.90.230.10">
    <property type="entry name" value="Creatinase/methionine aminopeptidase superfamily"/>
    <property type="match status" value="1"/>
</dbReference>
<reference evidence="2" key="1">
    <citation type="submission" date="2017-02" db="EMBL/GenBank/DDBJ databases">
        <authorList>
            <person name="Regsiter A."/>
            <person name="William W."/>
        </authorList>
    </citation>
    <scope>NUCLEOTIDE SEQUENCE</scope>
    <source>
        <strain evidence="2">Bib</strain>
    </source>
</reference>